<dbReference type="InterPro" id="IPR033130">
    <property type="entry name" value="RNase_T2_His_AS_2"/>
</dbReference>
<protein>
    <submittedName>
        <fullName evidence="4">Uncharacterized protein</fullName>
    </submittedName>
</protein>
<dbReference type="Proteomes" id="UP001530315">
    <property type="component" value="Unassembled WGS sequence"/>
</dbReference>
<dbReference type="EMBL" id="JALLAZ020000986">
    <property type="protein sequence ID" value="KAL3783140.1"/>
    <property type="molecule type" value="Genomic_DNA"/>
</dbReference>
<comment type="similarity">
    <text evidence="1 2">Belongs to the RNase T2 family.</text>
</comment>
<accession>A0ABD3P4J3</accession>
<dbReference type="InterPro" id="IPR018188">
    <property type="entry name" value="RNase_T2_His_AS_1"/>
</dbReference>
<dbReference type="CDD" id="cd00374">
    <property type="entry name" value="RNase_T2"/>
    <property type="match status" value="1"/>
</dbReference>
<keyword evidence="5" id="KW-1185">Reference proteome</keyword>
<sequence>MTHQPEFCRENDERYAGCRDHQESWEGQLTIHGLWPNRNDGSYPSSCTNEALDPALLSDLSSDLGSKWPNVKAMSGSEHASFWSHEWSKHGTCSGLDQRSYFATALGLLLPTPPVVGERYGSVVTREDLIGGYDDGLGTAGGGGGGGGAAVLVCKNGYLSEVRVCYEKVDGSGAVGARMACPDVILREDNCGDQIEIASFDDNDDATHSTTTTGGAAAETVAIE</sequence>
<evidence type="ECO:0000313" key="5">
    <source>
        <dbReference type="Proteomes" id="UP001530315"/>
    </source>
</evidence>
<feature type="region of interest" description="Disordered" evidence="3">
    <location>
        <begin position="202"/>
        <end position="224"/>
    </location>
</feature>
<proteinExistence type="inferred from homology"/>
<dbReference type="Gene3D" id="3.90.730.10">
    <property type="entry name" value="Ribonuclease T2-like"/>
    <property type="match status" value="1"/>
</dbReference>
<dbReference type="PROSITE" id="PS00530">
    <property type="entry name" value="RNASE_T2_1"/>
    <property type="match status" value="1"/>
</dbReference>
<evidence type="ECO:0000256" key="1">
    <source>
        <dbReference type="ARBA" id="ARBA00007469"/>
    </source>
</evidence>
<dbReference type="InterPro" id="IPR001568">
    <property type="entry name" value="RNase_T2-like"/>
</dbReference>
<dbReference type="AlphaFoldDB" id="A0ABD3P4J3"/>
<name>A0ABD3P4J3_9STRA</name>
<dbReference type="PANTHER" id="PTHR11240">
    <property type="entry name" value="RIBONUCLEASE T2"/>
    <property type="match status" value="1"/>
</dbReference>
<dbReference type="Pfam" id="PF00445">
    <property type="entry name" value="Ribonuclease_T2"/>
    <property type="match status" value="1"/>
</dbReference>
<dbReference type="PANTHER" id="PTHR11240:SF22">
    <property type="entry name" value="RIBONUCLEASE T2"/>
    <property type="match status" value="1"/>
</dbReference>
<dbReference type="PROSITE" id="PS00531">
    <property type="entry name" value="RNASE_T2_2"/>
    <property type="match status" value="1"/>
</dbReference>
<feature type="compositionally biased region" description="Low complexity" evidence="3">
    <location>
        <begin position="208"/>
        <end position="224"/>
    </location>
</feature>
<gene>
    <name evidence="4" type="ORF">ACHAW5_010745</name>
</gene>
<dbReference type="GO" id="GO:0006401">
    <property type="term" value="P:RNA catabolic process"/>
    <property type="evidence" value="ECO:0007669"/>
    <property type="project" value="UniProtKB-ARBA"/>
</dbReference>
<organism evidence="4 5">
    <name type="scientific">Stephanodiscus triporus</name>
    <dbReference type="NCBI Taxonomy" id="2934178"/>
    <lineage>
        <taxon>Eukaryota</taxon>
        <taxon>Sar</taxon>
        <taxon>Stramenopiles</taxon>
        <taxon>Ochrophyta</taxon>
        <taxon>Bacillariophyta</taxon>
        <taxon>Coscinodiscophyceae</taxon>
        <taxon>Thalassiosirophycidae</taxon>
        <taxon>Stephanodiscales</taxon>
        <taxon>Stephanodiscaceae</taxon>
        <taxon>Stephanodiscus</taxon>
    </lineage>
</organism>
<evidence type="ECO:0000313" key="4">
    <source>
        <dbReference type="EMBL" id="KAL3783140.1"/>
    </source>
</evidence>
<evidence type="ECO:0000256" key="2">
    <source>
        <dbReference type="RuleBase" id="RU004328"/>
    </source>
</evidence>
<dbReference type="InterPro" id="IPR036430">
    <property type="entry name" value="RNase_T2-like_sf"/>
</dbReference>
<evidence type="ECO:0000256" key="3">
    <source>
        <dbReference type="SAM" id="MobiDB-lite"/>
    </source>
</evidence>
<reference evidence="4 5" key="1">
    <citation type="submission" date="2024-10" db="EMBL/GenBank/DDBJ databases">
        <title>Updated reference genomes for cyclostephanoid diatoms.</title>
        <authorList>
            <person name="Roberts W.R."/>
            <person name="Alverson A.J."/>
        </authorList>
    </citation>
    <scope>NUCLEOTIDE SEQUENCE [LARGE SCALE GENOMIC DNA]</scope>
    <source>
        <strain evidence="4 5">AJA276-08</strain>
    </source>
</reference>
<dbReference type="SUPFAM" id="SSF55895">
    <property type="entry name" value="Ribonuclease Rh-like"/>
    <property type="match status" value="1"/>
</dbReference>
<comment type="caution">
    <text evidence="4">The sequence shown here is derived from an EMBL/GenBank/DDBJ whole genome shotgun (WGS) entry which is preliminary data.</text>
</comment>